<dbReference type="Proteomes" id="UP001163835">
    <property type="component" value="Unassembled WGS sequence"/>
</dbReference>
<comment type="caution">
    <text evidence="1">The sequence shown here is derived from an EMBL/GenBank/DDBJ whole genome shotgun (WGS) entry which is preliminary data.</text>
</comment>
<evidence type="ECO:0000313" key="1">
    <source>
        <dbReference type="EMBL" id="KAJ3815796.1"/>
    </source>
</evidence>
<organism evidence="1 2">
    <name type="scientific">Lentinula aff. lateritia</name>
    <dbReference type="NCBI Taxonomy" id="2804960"/>
    <lineage>
        <taxon>Eukaryota</taxon>
        <taxon>Fungi</taxon>
        <taxon>Dikarya</taxon>
        <taxon>Basidiomycota</taxon>
        <taxon>Agaricomycotina</taxon>
        <taxon>Agaricomycetes</taxon>
        <taxon>Agaricomycetidae</taxon>
        <taxon>Agaricales</taxon>
        <taxon>Marasmiineae</taxon>
        <taxon>Omphalotaceae</taxon>
        <taxon>Lentinula</taxon>
    </lineage>
</organism>
<accession>A0ACC1UGQ0</accession>
<reference evidence="1" key="1">
    <citation type="submission" date="2022-09" db="EMBL/GenBank/DDBJ databases">
        <title>A Global Phylogenomic Analysis of the Shiitake Genus Lentinula.</title>
        <authorList>
            <consortium name="DOE Joint Genome Institute"/>
            <person name="Sierra-Patev S."/>
            <person name="Min B."/>
            <person name="Naranjo-Ortiz M."/>
            <person name="Looney B."/>
            <person name="Konkel Z."/>
            <person name="Slot J.C."/>
            <person name="Sakamoto Y."/>
            <person name="Steenwyk J.L."/>
            <person name="Rokas A."/>
            <person name="Carro J."/>
            <person name="Camarero S."/>
            <person name="Ferreira P."/>
            <person name="Molpeceres G."/>
            <person name="Ruiz-Duenas F.J."/>
            <person name="Serrano A."/>
            <person name="Henrissat B."/>
            <person name="Drula E."/>
            <person name="Hughes K.W."/>
            <person name="Mata J.L."/>
            <person name="Ishikawa N.K."/>
            <person name="Vargas-Isla R."/>
            <person name="Ushijima S."/>
            <person name="Smith C.A."/>
            <person name="Ahrendt S."/>
            <person name="Andreopoulos W."/>
            <person name="He G."/>
            <person name="Labutti K."/>
            <person name="Lipzen A."/>
            <person name="Ng V."/>
            <person name="Riley R."/>
            <person name="Sandor L."/>
            <person name="Barry K."/>
            <person name="Martinez A.T."/>
            <person name="Xiao Y."/>
            <person name="Gibbons J.G."/>
            <person name="Terashima K."/>
            <person name="Grigoriev I.V."/>
            <person name="Hibbett D.S."/>
        </authorList>
    </citation>
    <scope>NUCLEOTIDE SEQUENCE</scope>
    <source>
        <strain evidence="1">TMI1499</strain>
    </source>
</reference>
<keyword evidence="2" id="KW-1185">Reference proteome</keyword>
<gene>
    <name evidence="1" type="ORF">F5876DRAFT_61165</name>
</gene>
<protein>
    <submittedName>
        <fullName evidence="1">Uncharacterized protein</fullName>
    </submittedName>
</protein>
<proteinExistence type="predicted"/>
<name>A0ACC1UGQ0_9AGAR</name>
<sequence>MRHESKKVVTAQDEPRERSSNGISAYFRHWKCRDEGIDVWTSDVRRYVEICGGATVTIDSCGRVYDGSAPDQTTTRGRIKVQVTLSFKISKQLGTTQGQGRDEHNVMQTFQSFDTTSIISSTKSTNSKRQNAPGDAQSTISLGINNPSTLFHSNYPLNSHANHVAHPGPLKNTLSIRLAESAVFLRTNDLTGRNRYGDSRPTYLRGVVQLELVKPTRISRIVLELGAKVGTIWPEAHVTRDLVESHKVFSATETVFSALPASTISNRDRSVSRQRYNISNDTSFVTFEDDSPPVSPTSSPTITSGWVSGNGWISPDVRSIQSSTSGTITPTTTRRALSADSTWTRRSVGSAISGVVSPSPVTAKSTSIPENTISRLPLAPPAYSEVPLHITTDPTESALHRTATKEAPKSPESPESPEEAPVYTESRISFQTSVNRSRVHAPSGIHHHGNGRRAKSTSKAVLRGEPNAPLPETPTMSSSVMGNSSHPYASPTALPNVSGPSESSSSISREGNENVENADNGNVVDVAATGYEYAQAHARAHSDRLRSQQSLGHLPSQVQSHQSPTIHDNEDEAEPTRGRKKTRSRFSFANLGLGKIVHALSRSRSRSKSTMHTESHSERSERSESPSRVSTRSGVSARSGVSEITTISTGTKNTKKSKRSISLPWRRRRRGSTSTTASGVSGVSTGTTNTTNTTGTNNNQTDELGFLDISNGAHKNAHSPLPPPLPSPLPPSITPSSRSYSTSSEASTSASHSTRSVSQSSRSASHTSSASTSPSHSPRLPSSPSPPLPANRRSPSSDAQSHISFADLADYDPPSIPPTPPSPSILSSITRPSSVLSRYSTSSKDKDRDRSQDRSRDRDASGSNISAVSGPSGPGWKEFPKGIYTYPILFSIPGHAPPSLDTATAHRKAYGQDSGNAMNTGLLGNDVLAGGTGGTGIAGSFASENAEGHNLDALPRCTLKWQLKASVHRPGAFASKMQVTHDISVVSGPSDDDGAAGGDDGANAPGGGGGGGENVVVERIWDAAAATGVTSFNGRQGMGSSTLMLPPVPPLPTLPLSTPSPSFQGTRGSGRPSRPLPPPPPTASPIPPSPTSSSFLNISETSPLIAASSTPSFLSNTSPLPSSLHTSMAPSLSHSISPPLSPPPFSILTENNPSGNGSGSLHYLITISGRSFPIGGVIPIEITLMPLEKVRVHRVSVNIEQKIEYHTQFKRVERTDPVLTVPLLSLKHDLPSSSSSSKEKELKHILPLESDDPEALMKSPLYGVMRKSLMRSMRRGDMNFQDIHDLDHCDGYEPSDLSEPEEEISSVDESDDNEDEDDLDDSDDSEISDSLDDVDGFLTSDAGSEPFSEYNDANVHSQYSSQHLPRRSRNSSERSRRGHHHLRKDIRKPSPSALSSLASSLMGPGPWSMSLALPLPLAHASNLTTKQVQEHEEKMEVYRQQQQEGQEHGFGGGAFSGYSKRDSFGARKTEKEWEKKQAKNEKASKREKKPELVDIGRGLLPSNKNKRSNVTISHLLKCVIRVERGELEEDEEVGEGEKEEGSTEGDRNSPETSTFPPLQTRYETGDSRRFGGASAADADRSGWADEWEYVQSNKEIRQQRESRERKVRVQEPPKPQPKQKLKKKRKLFDIVVQTPIQVLSCRCNPEFASLPGYTPHAPSDPNGIDMSPAIPSTASTSSSFNTSSIPSTSMPSSTPSTPGAESSTRVVISTAPNVSDACPCILRARLKQARRERRLRRRELKRELREQRREMMKFMERRRSRMHDTEGADGARGREDGQRGASHLRVEVEDRDRLRNYRDNGVDRDENEVEESLERTQRKERERRDRAKIRRREALVALSSPPAVPLPPPPPLPSPSPHPPTGLPLAPLPPPPPTAMDSFAPSSMQGTHQRTSFSSARTNSTANTATTTYSSSTSHTNASITSAPSAYLAQGPSILRSGKTKRTSGFSGLGFGGIITARPTQSTVERRSTEGSQISHMSYQSQLSHLTQSTSSSASPSIPRLETGGGAVGGGLFYSSQEFEDLVAGHMDEAGEAPPTYEHVALVLAGRRENTW</sequence>
<dbReference type="EMBL" id="MU794945">
    <property type="protein sequence ID" value="KAJ3815796.1"/>
    <property type="molecule type" value="Genomic_DNA"/>
</dbReference>
<evidence type="ECO:0000313" key="2">
    <source>
        <dbReference type="Proteomes" id="UP001163835"/>
    </source>
</evidence>